<evidence type="ECO:0000313" key="1">
    <source>
        <dbReference type="EMBL" id="WOX55300.1"/>
    </source>
</evidence>
<reference evidence="1 2" key="1">
    <citation type="submission" date="2023-10" db="EMBL/GenBank/DDBJ databases">
        <title>The complete genome sequence of Methanoculleus palmolei DSM 4273.</title>
        <authorList>
            <person name="Lai S.-J."/>
            <person name="You Y.-T."/>
            <person name="Chen S.-C."/>
        </authorList>
    </citation>
    <scope>NUCLEOTIDE SEQUENCE [LARGE SCALE GENOMIC DNA]</scope>
    <source>
        <strain evidence="1 2">DSM 4273</strain>
    </source>
</reference>
<evidence type="ECO:0008006" key="3">
    <source>
        <dbReference type="Google" id="ProtNLM"/>
    </source>
</evidence>
<proteinExistence type="predicted"/>
<keyword evidence="2" id="KW-1185">Reference proteome</keyword>
<dbReference type="EMBL" id="CP137641">
    <property type="protein sequence ID" value="WOX55300.1"/>
    <property type="molecule type" value="Genomic_DNA"/>
</dbReference>
<evidence type="ECO:0000313" key="2">
    <source>
        <dbReference type="Proteomes" id="UP001626603"/>
    </source>
</evidence>
<accession>A0ABD8A6Y0</accession>
<sequence length="221" mass="24983">MTHRCRTTGADREEREDTLLQHRRPAYPAHSPCGAGQQTADLAANRAFLPRGGPTDEQLIAYALDIKDRPREYAYVFDPAGQLLFCLKGERAAIQFDYRDRFRLFQTIFLHNHPLGSSFSLADIQTACAFNMQAMLAATRTHLFILTPPNRDPFFTRGHYRDIVRCYRIRSAMLPASQRLTICDRLWDAISVDMDMTYTRVRLDGSTSPGDAIGDHSPGSG</sequence>
<protein>
    <recommendedName>
        <fullName evidence="3">RadC-like JAB domain-containing protein</fullName>
    </recommendedName>
</protein>
<dbReference type="Proteomes" id="UP001626603">
    <property type="component" value="Chromosome"/>
</dbReference>
<name>A0ABD8A6Y0_9EURY</name>
<gene>
    <name evidence="1" type="ORF">R6Y95_07465</name>
</gene>
<organism evidence="1 2">
    <name type="scientific">Methanoculleus palmolei</name>
    <dbReference type="NCBI Taxonomy" id="72612"/>
    <lineage>
        <taxon>Archaea</taxon>
        <taxon>Methanobacteriati</taxon>
        <taxon>Methanobacteriota</taxon>
        <taxon>Stenosarchaea group</taxon>
        <taxon>Methanomicrobia</taxon>
        <taxon>Methanomicrobiales</taxon>
        <taxon>Methanomicrobiaceae</taxon>
        <taxon>Methanoculleus</taxon>
    </lineage>
</organism>
<dbReference type="AlphaFoldDB" id="A0ABD8A6Y0"/>